<dbReference type="AlphaFoldDB" id="A0A139A8S0"/>
<feature type="region of interest" description="Disordered" evidence="1">
    <location>
        <begin position="1"/>
        <end position="21"/>
    </location>
</feature>
<name>A0A139A8S0_GONPJ</name>
<keyword evidence="3" id="KW-1185">Reference proteome</keyword>
<evidence type="ECO:0000313" key="3">
    <source>
        <dbReference type="Proteomes" id="UP000070544"/>
    </source>
</evidence>
<accession>A0A139A8S0</accession>
<dbReference type="EMBL" id="KQ965784">
    <property type="protein sequence ID" value="KXS12855.1"/>
    <property type="molecule type" value="Genomic_DNA"/>
</dbReference>
<evidence type="ECO:0000256" key="1">
    <source>
        <dbReference type="SAM" id="MobiDB-lite"/>
    </source>
</evidence>
<dbReference type="Proteomes" id="UP000070544">
    <property type="component" value="Unassembled WGS sequence"/>
</dbReference>
<reference evidence="2 3" key="1">
    <citation type="journal article" date="2015" name="Genome Biol. Evol.">
        <title>Phylogenomic analyses indicate that early fungi evolved digesting cell walls of algal ancestors of land plants.</title>
        <authorList>
            <person name="Chang Y."/>
            <person name="Wang S."/>
            <person name="Sekimoto S."/>
            <person name="Aerts A.L."/>
            <person name="Choi C."/>
            <person name="Clum A."/>
            <person name="LaButti K.M."/>
            <person name="Lindquist E.A."/>
            <person name="Yee Ngan C."/>
            <person name="Ohm R.A."/>
            <person name="Salamov A.A."/>
            <person name="Grigoriev I.V."/>
            <person name="Spatafora J.W."/>
            <person name="Berbee M.L."/>
        </authorList>
    </citation>
    <scope>NUCLEOTIDE SEQUENCE [LARGE SCALE GENOMIC DNA]</scope>
    <source>
        <strain evidence="2 3">JEL478</strain>
    </source>
</reference>
<sequence length="90" mass="9617">MAAQTTAHPPREDFNDDGDAPAKSAVTRALDLIARGKIAMLAVNRCDVGGKARFRALVGSEVAVLRRVLTLHPRRVSAVCSAPISHTSRQ</sequence>
<protein>
    <submittedName>
        <fullName evidence="2">Uncharacterized protein</fullName>
    </submittedName>
</protein>
<proteinExistence type="predicted"/>
<gene>
    <name evidence="2" type="ORF">M427DRAFT_389725</name>
</gene>
<evidence type="ECO:0000313" key="2">
    <source>
        <dbReference type="EMBL" id="KXS12855.1"/>
    </source>
</evidence>
<organism evidence="2 3">
    <name type="scientific">Gonapodya prolifera (strain JEL478)</name>
    <name type="common">Monoblepharis prolifera</name>
    <dbReference type="NCBI Taxonomy" id="1344416"/>
    <lineage>
        <taxon>Eukaryota</taxon>
        <taxon>Fungi</taxon>
        <taxon>Fungi incertae sedis</taxon>
        <taxon>Chytridiomycota</taxon>
        <taxon>Chytridiomycota incertae sedis</taxon>
        <taxon>Monoblepharidomycetes</taxon>
        <taxon>Monoblepharidales</taxon>
        <taxon>Gonapodyaceae</taxon>
        <taxon>Gonapodya</taxon>
    </lineage>
</organism>